<accession>A0A8D8SM49</accession>
<keyword evidence="1" id="KW-0472">Membrane</keyword>
<name>A0A8D8SM49_9HEMI</name>
<protein>
    <submittedName>
        <fullName evidence="2">Uncharacterized protein</fullName>
    </submittedName>
</protein>
<feature type="transmembrane region" description="Helical" evidence="1">
    <location>
        <begin position="6"/>
        <end position="29"/>
    </location>
</feature>
<sequence>MSFFEIFPWAQLGYGYGVGIGFYLVETMFNNKKNCRKKLSRVLHIYTLHLWDMLNKNTSDLFLNSPQPSNLITDPLAHISDWAKFLDFFPTPSVEKNNQGTKFSKGCICIFSGWPNVVILSNLNFKQLLAVPLSKLDGILLRNESQEEIRGEGGVPKNWDPRKKQYFLYYRIKKVNKNLSEYRELGLKNLGFKIGVRHYPVINNFVFLLF</sequence>
<keyword evidence="1" id="KW-0812">Transmembrane</keyword>
<reference evidence="2" key="1">
    <citation type="submission" date="2021-05" db="EMBL/GenBank/DDBJ databases">
        <authorList>
            <person name="Alioto T."/>
            <person name="Alioto T."/>
            <person name="Gomez Garrido J."/>
        </authorList>
    </citation>
    <scope>NUCLEOTIDE SEQUENCE</scope>
</reference>
<evidence type="ECO:0000256" key="1">
    <source>
        <dbReference type="SAM" id="Phobius"/>
    </source>
</evidence>
<dbReference type="AlphaFoldDB" id="A0A8D8SM49"/>
<organism evidence="2">
    <name type="scientific">Cacopsylla melanoneura</name>
    <dbReference type="NCBI Taxonomy" id="428564"/>
    <lineage>
        <taxon>Eukaryota</taxon>
        <taxon>Metazoa</taxon>
        <taxon>Ecdysozoa</taxon>
        <taxon>Arthropoda</taxon>
        <taxon>Hexapoda</taxon>
        <taxon>Insecta</taxon>
        <taxon>Pterygota</taxon>
        <taxon>Neoptera</taxon>
        <taxon>Paraneoptera</taxon>
        <taxon>Hemiptera</taxon>
        <taxon>Sternorrhyncha</taxon>
        <taxon>Psylloidea</taxon>
        <taxon>Psyllidae</taxon>
        <taxon>Psyllinae</taxon>
        <taxon>Cacopsylla</taxon>
    </lineage>
</organism>
<dbReference type="EMBL" id="HBUF01228257">
    <property type="protein sequence ID" value="CAG6672339.1"/>
    <property type="molecule type" value="Transcribed_RNA"/>
</dbReference>
<evidence type="ECO:0000313" key="2">
    <source>
        <dbReference type="EMBL" id="CAG6672339.1"/>
    </source>
</evidence>
<keyword evidence="1" id="KW-1133">Transmembrane helix</keyword>
<proteinExistence type="predicted"/>